<evidence type="ECO:0000256" key="1">
    <source>
        <dbReference type="ARBA" id="ARBA00022598"/>
    </source>
</evidence>
<comment type="caution">
    <text evidence="11">The sequence shown here is derived from an EMBL/GenBank/DDBJ whole genome shotgun (WGS) entry which is preliminary data.</text>
</comment>
<dbReference type="InterPro" id="IPR036986">
    <property type="entry name" value="S4_RNA-bd_sf"/>
</dbReference>
<dbReference type="InterPro" id="IPR002307">
    <property type="entry name" value="Tyr-tRNA-ligase"/>
</dbReference>
<dbReference type="CDD" id="cd00805">
    <property type="entry name" value="TyrRS_core"/>
    <property type="match status" value="1"/>
</dbReference>
<keyword evidence="4 9" id="KW-0694">RNA-binding</keyword>
<evidence type="ECO:0000313" key="11">
    <source>
        <dbReference type="EMBL" id="HIQ61399.1"/>
    </source>
</evidence>
<dbReference type="PROSITE" id="PS50889">
    <property type="entry name" value="S4"/>
    <property type="match status" value="1"/>
</dbReference>
<dbReference type="FunFam" id="1.10.240.10:FF:000001">
    <property type="entry name" value="Tyrosine--tRNA ligase"/>
    <property type="match status" value="1"/>
</dbReference>
<proteinExistence type="inferred from homology"/>
<evidence type="ECO:0000256" key="8">
    <source>
        <dbReference type="HAMAP-Rule" id="MF_02006"/>
    </source>
</evidence>
<feature type="binding site" evidence="8">
    <location>
        <position position="230"/>
    </location>
    <ligand>
        <name>ATP</name>
        <dbReference type="ChEBI" id="CHEBI:30616"/>
    </ligand>
</feature>
<keyword evidence="8" id="KW-0963">Cytoplasm</keyword>
<comment type="similarity">
    <text evidence="8">Belongs to the class-I aminoacyl-tRNA synthetase family. TyrS type 1 subfamily.</text>
</comment>
<dbReference type="AlphaFoldDB" id="A0A9D1CI91"/>
<keyword evidence="3 8" id="KW-0067">ATP-binding</keyword>
<evidence type="ECO:0000259" key="10">
    <source>
        <dbReference type="Pfam" id="PF22421"/>
    </source>
</evidence>
<comment type="catalytic activity">
    <reaction evidence="7 8">
        <text>tRNA(Tyr) + L-tyrosine + ATP = L-tyrosyl-tRNA(Tyr) + AMP + diphosphate + H(+)</text>
        <dbReference type="Rhea" id="RHEA:10220"/>
        <dbReference type="Rhea" id="RHEA-COMP:9706"/>
        <dbReference type="Rhea" id="RHEA-COMP:9707"/>
        <dbReference type="ChEBI" id="CHEBI:15378"/>
        <dbReference type="ChEBI" id="CHEBI:30616"/>
        <dbReference type="ChEBI" id="CHEBI:33019"/>
        <dbReference type="ChEBI" id="CHEBI:58315"/>
        <dbReference type="ChEBI" id="CHEBI:78442"/>
        <dbReference type="ChEBI" id="CHEBI:78536"/>
        <dbReference type="ChEBI" id="CHEBI:456215"/>
        <dbReference type="EC" id="6.1.1.1"/>
    </reaction>
</comment>
<keyword evidence="5 8" id="KW-0648">Protein biosynthesis</keyword>
<comment type="function">
    <text evidence="8">Catalyzes the attachment of tyrosine to tRNA(Tyr) in a two-step reaction: tyrosine is first activated by ATP to form Tyr-AMP and then transferred to the acceptor end of tRNA(Tyr).</text>
</comment>
<dbReference type="InterPro" id="IPR024088">
    <property type="entry name" value="Tyr-tRNA-ligase_bac-type"/>
</dbReference>
<evidence type="ECO:0000256" key="7">
    <source>
        <dbReference type="ARBA" id="ARBA00048248"/>
    </source>
</evidence>
<dbReference type="InterPro" id="IPR001412">
    <property type="entry name" value="aa-tRNA-synth_I_CS"/>
</dbReference>
<evidence type="ECO:0000256" key="6">
    <source>
        <dbReference type="ARBA" id="ARBA00023146"/>
    </source>
</evidence>
<reference evidence="11" key="2">
    <citation type="journal article" date="2021" name="PeerJ">
        <title>Extensive microbial diversity within the chicken gut microbiome revealed by metagenomics and culture.</title>
        <authorList>
            <person name="Gilroy R."/>
            <person name="Ravi A."/>
            <person name="Getino M."/>
            <person name="Pursley I."/>
            <person name="Horton D.L."/>
            <person name="Alikhan N.F."/>
            <person name="Baker D."/>
            <person name="Gharbi K."/>
            <person name="Hall N."/>
            <person name="Watson M."/>
            <person name="Adriaenssens E.M."/>
            <person name="Foster-Nyarko E."/>
            <person name="Jarju S."/>
            <person name="Secka A."/>
            <person name="Antonio M."/>
            <person name="Oren A."/>
            <person name="Chaudhuri R.R."/>
            <person name="La Ragione R."/>
            <person name="Hildebrand F."/>
            <person name="Pallen M.J."/>
        </authorList>
    </citation>
    <scope>NUCLEOTIDE SEQUENCE</scope>
    <source>
        <strain evidence="11">ChiGjej2B2-12916</strain>
    </source>
</reference>
<dbReference type="HAMAP" id="MF_02006">
    <property type="entry name" value="Tyr_tRNA_synth_type1"/>
    <property type="match status" value="1"/>
</dbReference>
<dbReference type="NCBIfam" id="TIGR00234">
    <property type="entry name" value="tyrS"/>
    <property type="match status" value="1"/>
</dbReference>
<dbReference type="GO" id="GO:0005524">
    <property type="term" value="F:ATP binding"/>
    <property type="evidence" value="ECO:0007669"/>
    <property type="project" value="UniProtKB-UniRule"/>
</dbReference>
<evidence type="ECO:0000313" key="12">
    <source>
        <dbReference type="Proteomes" id="UP000886879"/>
    </source>
</evidence>
<gene>
    <name evidence="8" type="primary">tyrS</name>
    <name evidence="11" type="ORF">IAD31_07380</name>
</gene>
<dbReference type="Gene3D" id="1.10.240.10">
    <property type="entry name" value="Tyrosyl-Transfer RNA Synthetase"/>
    <property type="match status" value="1"/>
</dbReference>
<evidence type="ECO:0000256" key="2">
    <source>
        <dbReference type="ARBA" id="ARBA00022741"/>
    </source>
</evidence>
<protein>
    <recommendedName>
        <fullName evidence="8">Tyrosine--tRNA ligase</fullName>
        <ecNumber evidence="8">6.1.1.1</ecNumber>
    </recommendedName>
    <alternativeName>
        <fullName evidence="8">Tyrosyl-tRNA synthetase</fullName>
        <shortName evidence="8">TyrRS</shortName>
    </alternativeName>
</protein>
<dbReference type="CDD" id="cd00165">
    <property type="entry name" value="S4"/>
    <property type="match status" value="1"/>
</dbReference>
<dbReference type="SUPFAM" id="SSF55174">
    <property type="entry name" value="Alpha-L RNA-binding motif"/>
    <property type="match status" value="1"/>
</dbReference>
<keyword evidence="2 8" id="KW-0547">Nucleotide-binding</keyword>
<accession>A0A9D1CI91</accession>
<feature type="binding site" evidence="8">
    <location>
        <position position="171"/>
    </location>
    <ligand>
        <name>L-tyrosine</name>
        <dbReference type="ChEBI" id="CHEBI:58315"/>
    </ligand>
</feature>
<dbReference type="SUPFAM" id="SSF52374">
    <property type="entry name" value="Nucleotidylyl transferase"/>
    <property type="match status" value="1"/>
</dbReference>
<organism evidence="11 12">
    <name type="scientific">Candidatus Enterenecus faecium</name>
    <dbReference type="NCBI Taxonomy" id="2840780"/>
    <lineage>
        <taxon>Bacteria</taxon>
        <taxon>Bacillati</taxon>
        <taxon>Bacillota</taxon>
        <taxon>Clostridia</taxon>
        <taxon>Eubacteriales</taxon>
        <taxon>Candidatus Enterenecus</taxon>
    </lineage>
</organism>
<evidence type="ECO:0000256" key="4">
    <source>
        <dbReference type="ARBA" id="ARBA00022884"/>
    </source>
</evidence>
<comment type="subcellular location">
    <subcellularLocation>
        <location evidence="8">Cytoplasm</location>
    </subcellularLocation>
</comment>
<dbReference type="GO" id="GO:0005829">
    <property type="term" value="C:cytosol"/>
    <property type="evidence" value="ECO:0007669"/>
    <property type="project" value="TreeGrafter"/>
</dbReference>
<dbReference type="PROSITE" id="PS00178">
    <property type="entry name" value="AA_TRNA_LIGASE_I"/>
    <property type="match status" value="1"/>
</dbReference>
<feature type="binding site" evidence="8">
    <location>
        <position position="167"/>
    </location>
    <ligand>
        <name>L-tyrosine</name>
        <dbReference type="ChEBI" id="CHEBI:58315"/>
    </ligand>
</feature>
<dbReference type="PANTHER" id="PTHR11766:SF0">
    <property type="entry name" value="TYROSINE--TRNA LIGASE, MITOCHONDRIAL"/>
    <property type="match status" value="1"/>
</dbReference>
<dbReference type="InterPro" id="IPR014729">
    <property type="entry name" value="Rossmann-like_a/b/a_fold"/>
</dbReference>
<sequence length="409" mass="45829">MTLYEELVARGLIAQVTNEEEVSRLINEGKATFYIGFDPTADSLHVGHFMALCLMKRLQMAGNRPIALIGGGTAMIGDPSGRTDMRSMMTQETIQHNCDCFKKQMERFIEFGEGKAMMVNNADWLLNLNYIDFIRDVGACFSVNNMLRAECFKQRMEKGLSFLEFNYMPMQSYDFYYLFQHYNCNMQFGGNDQWSNMLGGTELIRRKLGQDAHAMTITLLLNSEGKKMGKTAAGAVWLDPNKTSPYDFYQYWRNVEDADVLKCIRMLTFLPLEQIDEMDQWEGSQLNKAKEILAYELTALVHGKEEAEKAQAAAKALFAGGGDRSSMPTTTLCQDDFCEGKIGLLDLLVKCGLCPSKGEARRLVQQGGVSVNDAKVTDVNAQFCCQDCGADGAIIKKGKKVFHCVKIAE</sequence>
<dbReference type="EMBL" id="DVFO01000080">
    <property type="protein sequence ID" value="HIQ61399.1"/>
    <property type="molecule type" value="Genomic_DNA"/>
</dbReference>
<dbReference type="PANTHER" id="PTHR11766">
    <property type="entry name" value="TYROSYL-TRNA SYNTHETASE"/>
    <property type="match status" value="1"/>
</dbReference>
<dbReference type="InterPro" id="IPR002305">
    <property type="entry name" value="aa-tRNA-synth_Ic"/>
</dbReference>
<dbReference type="EC" id="6.1.1.1" evidence="8"/>
<comment type="subunit">
    <text evidence="8">Homodimer.</text>
</comment>
<dbReference type="Pfam" id="PF00579">
    <property type="entry name" value="tRNA-synt_1b"/>
    <property type="match status" value="1"/>
</dbReference>
<feature type="short sequence motif" description="'KMSKS' region" evidence="8">
    <location>
        <begin position="227"/>
        <end position="231"/>
    </location>
</feature>
<evidence type="ECO:0000256" key="3">
    <source>
        <dbReference type="ARBA" id="ARBA00022840"/>
    </source>
</evidence>
<keyword evidence="6 8" id="KW-0030">Aminoacyl-tRNA synthetase</keyword>
<dbReference type="Pfam" id="PF22421">
    <property type="entry name" value="SYY_C-terminal"/>
    <property type="match status" value="1"/>
</dbReference>
<evidence type="ECO:0000256" key="9">
    <source>
        <dbReference type="PROSITE-ProRule" id="PRU00182"/>
    </source>
</evidence>
<reference evidence="11" key="1">
    <citation type="submission" date="2020-10" db="EMBL/GenBank/DDBJ databases">
        <authorList>
            <person name="Gilroy R."/>
        </authorList>
    </citation>
    <scope>NUCLEOTIDE SEQUENCE</scope>
    <source>
        <strain evidence="11">ChiGjej2B2-12916</strain>
    </source>
</reference>
<feature type="short sequence motif" description="'HIGH' region" evidence="8">
    <location>
        <begin position="39"/>
        <end position="48"/>
    </location>
</feature>
<dbReference type="InterPro" id="IPR054608">
    <property type="entry name" value="SYY-like_C"/>
</dbReference>
<dbReference type="GO" id="GO:0003723">
    <property type="term" value="F:RNA binding"/>
    <property type="evidence" value="ECO:0007669"/>
    <property type="project" value="UniProtKB-KW"/>
</dbReference>
<dbReference type="GO" id="GO:0004831">
    <property type="term" value="F:tyrosine-tRNA ligase activity"/>
    <property type="evidence" value="ECO:0007669"/>
    <property type="project" value="UniProtKB-UniRule"/>
</dbReference>
<dbReference type="Proteomes" id="UP000886879">
    <property type="component" value="Unassembled WGS sequence"/>
</dbReference>
<dbReference type="Gene3D" id="3.40.50.620">
    <property type="entry name" value="HUPs"/>
    <property type="match status" value="1"/>
</dbReference>
<dbReference type="InterPro" id="IPR024107">
    <property type="entry name" value="Tyr-tRNA-ligase_bac_1"/>
</dbReference>
<name>A0A9D1CI91_9FIRM</name>
<keyword evidence="1 8" id="KW-0436">Ligase</keyword>
<dbReference type="Gene3D" id="3.10.290.10">
    <property type="entry name" value="RNA-binding S4 domain"/>
    <property type="match status" value="1"/>
</dbReference>
<dbReference type="PRINTS" id="PR01040">
    <property type="entry name" value="TRNASYNTHTYR"/>
</dbReference>
<dbReference type="GO" id="GO:0006437">
    <property type="term" value="P:tyrosyl-tRNA aminoacylation"/>
    <property type="evidence" value="ECO:0007669"/>
    <property type="project" value="UniProtKB-UniRule"/>
</dbReference>
<feature type="domain" description="Tyrosine--tRNA ligase SYY-like C-terminal" evidence="10">
    <location>
        <begin position="339"/>
        <end position="404"/>
    </location>
</feature>
<feature type="binding site" evidence="8">
    <location>
        <position position="34"/>
    </location>
    <ligand>
        <name>L-tyrosine</name>
        <dbReference type="ChEBI" id="CHEBI:58315"/>
    </ligand>
</feature>
<evidence type="ECO:0000256" key="5">
    <source>
        <dbReference type="ARBA" id="ARBA00022917"/>
    </source>
</evidence>